<dbReference type="AlphaFoldDB" id="A0AAD9SXV3"/>
<keyword evidence="4" id="KW-1185">Reference proteome</keyword>
<evidence type="ECO:0000313" key="4">
    <source>
        <dbReference type="Proteomes" id="UP001285354"/>
    </source>
</evidence>
<feature type="compositionally biased region" description="Low complexity" evidence="1">
    <location>
        <begin position="178"/>
        <end position="200"/>
    </location>
</feature>
<protein>
    <submittedName>
        <fullName evidence="3">Uncharacterized protein</fullName>
    </submittedName>
</protein>
<dbReference type="Proteomes" id="UP001285354">
    <property type="component" value="Unassembled WGS sequence"/>
</dbReference>
<feature type="region of interest" description="Disordered" evidence="1">
    <location>
        <begin position="166"/>
        <end position="200"/>
    </location>
</feature>
<evidence type="ECO:0000313" key="3">
    <source>
        <dbReference type="EMBL" id="KAK2625124.1"/>
    </source>
</evidence>
<feature type="chain" id="PRO_5041924811" evidence="2">
    <location>
        <begin position="21"/>
        <end position="200"/>
    </location>
</feature>
<accession>A0AAD9SXV3</accession>
<proteinExistence type="predicted"/>
<sequence length="200" mass="21177">MRFTSVSIAFVAALCQAVFAIPDGFVGLARLTPHNVSRNSTHEFQIGQTTPSAAPAGSGRAELRKRAVAIKGRSAEQIQHGSELAGKRVEWFGGAIWCTISMKQSCWAGYPSSPASEVPMRRVMESDSSVDSVRAVSPRAESHSPFAVDFACSLLSGFQVSNNCWEDDVKTKPKGKVSTTSASTLPTPTSAADATATHSS</sequence>
<evidence type="ECO:0000256" key="2">
    <source>
        <dbReference type="SAM" id="SignalP"/>
    </source>
</evidence>
<dbReference type="EMBL" id="JAUBYV010000008">
    <property type="protein sequence ID" value="KAK2625124.1"/>
    <property type="molecule type" value="Genomic_DNA"/>
</dbReference>
<comment type="caution">
    <text evidence="3">The sequence shown here is derived from an EMBL/GenBank/DDBJ whole genome shotgun (WGS) entry which is preliminary data.</text>
</comment>
<name>A0AAD9SXV3_9HELO</name>
<gene>
    <name evidence="3" type="ORF">QTJ16_005493</name>
</gene>
<reference evidence="3" key="1">
    <citation type="submission" date="2023-06" db="EMBL/GenBank/DDBJ databases">
        <title>Draft genome of Marssonina rosae.</title>
        <authorList>
            <person name="Cheng Q."/>
        </authorList>
    </citation>
    <scope>NUCLEOTIDE SEQUENCE</scope>
    <source>
        <strain evidence="3">R4</strain>
    </source>
</reference>
<evidence type="ECO:0000256" key="1">
    <source>
        <dbReference type="SAM" id="MobiDB-lite"/>
    </source>
</evidence>
<keyword evidence="2" id="KW-0732">Signal</keyword>
<organism evidence="3 4">
    <name type="scientific">Diplocarpon rosae</name>
    <dbReference type="NCBI Taxonomy" id="946125"/>
    <lineage>
        <taxon>Eukaryota</taxon>
        <taxon>Fungi</taxon>
        <taxon>Dikarya</taxon>
        <taxon>Ascomycota</taxon>
        <taxon>Pezizomycotina</taxon>
        <taxon>Leotiomycetes</taxon>
        <taxon>Helotiales</taxon>
        <taxon>Drepanopezizaceae</taxon>
        <taxon>Diplocarpon</taxon>
    </lineage>
</organism>
<feature type="signal peptide" evidence="2">
    <location>
        <begin position="1"/>
        <end position="20"/>
    </location>
</feature>